<dbReference type="Pfam" id="PF13456">
    <property type="entry name" value="RVT_3"/>
    <property type="match status" value="1"/>
</dbReference>
<dbReference type="GO" id="GO:0003676">
    <property type="term" value="F:nucleic acid binding"/>
    <property type="evidence" value="ECO:0007669"/>
    <property type="project" value="InterPro"/>
</dbReference>
<dbReference type="OrthoDB" id="1717299at2759"/>
<dbReference type="CDD" id="cd06222">
    <property type="entry name" value="RNase_H_like"/>
    <property type="match status" value="1"/>
</dbReference>
<dbReference type="Gene3D" id="3.60.10.10">
    <property type="entry name" value="Endonuclease/exonuclease/phosphatase"/>
    <property type="match status" value="1"/>
</dbReference>
<accession>A0A5B6V1H9</accession>
<dbReference type="CDD" id="cd01650">
    <property type="entry name" value="RT_nLTR_like"/>
    <property type="match status" value="1"/>
</dbReference>
<dbReference type="InterPro" id="IPR000477">
    <property type="entry name" value="RT_dom"/>
</dbReference>
<evidence type="ECO:0000313" key="5">
    <source>
        <dbReference type="Proteomes" id="UP000325315"/>
    </source>
</evidence>
<comment type="caution">
    <text evidence="4">The sequence shown here is derived from an EMBL/GenBank/DDBJ whole genome shotgun (WGS) entry which is preliminary data.</text>
</comment>
<dbReference type="Pfam" id="PF00078">
    <property type="entry name" value="RVT_1"/>
    <property type="match status" value="1"/>
</dbReference>
<feature type="domain" description="RNase H type-1" evidence="2">
    <location>
        <begin position="985"/>
        <end position="1106"/>
    </location>
</feature>
<dbReference type="InterPro" id="IPR036691">
    <property type="entry name" value="Endo/exonu/phosph_ase_sf"/>
</dbReference>
<reference evidence="5" key="1">
    <citation type="journal article" date="2019" name="Plant Biotechnol. J.">
        <title>Genome sequencing of the Australian wild diploid species Gossypium australe highlights disease resistance and delayed gland morphogenesis.</title>
        <authorList>
            <person name="Cai Y."/>
            <person name="Cai X."/>
            <person name="Wang Q."/>
            <person name="Wang P."/>
            <person name="Zhang Y."/>
            <person name="Cai C."/>
            <person name="Xu Y."/>
            <person name="Wang K."/>
            <person name="Zhou Z."/>
            <person name="Wang C."/>
            <person name="Geng S."/>
            <person name="Li B."/>
            <person name="Dong Q."/>
            <person name="Hou Y."/>
            <person name="Wang H."/>
            <person name="Ai P."/>
            <person name="Liu Z."/>
            <person name="Yi F."/>
            <person name="Sun M."/>
            <person name="An G."/>
            <person name="Cheng J."/>
            <person name="Zhang Y."/>
            <person name="Shi Q."/>
            <person name="Xie Y."/>
            <person name="Shi X."/>
            <person name="Chang Y."/>
            <person name="Huang F."/>
            <person name="Chen Y."/>
            <person name="Hong S."/>
            <person name="Mi L."/>
            <person name="Sun Q."/>
            <person name="Zhang L."/>
            <person name="Zhou B."/>
            <person name="Peng R."/>
            <person name="Zhang X."/>
            <person name="Liu F."/>
        </authorList>
    </citation>
    <scope>NUCLEOTIDE SEQUENCE [LARGE SCALE GENOMIC DNA]</scope>
    <source>
        <strain evidence="5">cv. PA1801</strain>
    </source>
</reference>
<organism evidence="4 5">
    <name type="scientific">Gossypium australe</name>
    <dbReference type="NCBI Taxonomy" id="47621"/>
    <lineage>
        <taxon>Eukaryota</taxon>
        <taxon>Viridiplantae</taxon>
        <taxon>Streptophyta</taxon>
        <taxon>Embryophyta</taxon>
        <taxon>Tracheophyta</taxon>
        <taxon>Spermatophyta</taxon>
        <taxon>Magnoliopsida</taxon>
        <taxon>eudicotyledons</taxon>
        <taxon>Gunneridae</taxon>
        <taxon>Pentapetalae</taxon>
        <taxon>rosids</taxon>
        <taxon>malvids</taxon>
        <taxon>Malvales</taxon>
        <taxon>Malvaceae</taxon>
        <taxon>Malvoideae</taxon>
        <taxon>Gossypium</taxon>
    </lineage>
</organism>
<evidence type="ECO:0000259" key="2">
    <source>
        <dbReference type="Pfam" id="PF13456"/>
    </source>
</evidence>
<evidence type="ECO:0000259" key="3">
    <source>
        <dbReference type="Pfam" id="PF13966"/>
    </source>
</evidence>
<name>A0A5B6V1H9_9ROSI</name>
<sequence length="1137" mass="130664">METKLDSKRMDRVRKSCGFINGIDVEAEGSRGGLCLAWKGGIGITLRSYSKRHIDVLIKEDGIQEEWRFTGFYGSLYVRNQNHVWNLLERLSQDRDYPWFVVGDFNEIMYSFEKKGGLPRDPRRMEIFRDTLANCGLMDVGYSGTWFTWERGNLPETNIRERLDRGVANEKWLSLFPMGRIQHLPFATSDHCPLLLHTNSDNLFKCNRRFHFETWWIMEESFAEVLQNIWESSSEPLMEKLKTLQAGLGKWAKALKREKGEIKKKLTEDLEALLMEDRDDESLAKIIDKKIYLNLEIDKDKRYWEQRARVNWLKFGDRNTAFFHKSATTRKKANFITKLVSDDGSEIVDEIGLQEAAKSYFENLFATEGVIDPNRVLEGIDRCITQEINDELQSPFTEDEVYAALKGMGPIKAPGPDGFPALFFQKFWHIVGKEVLEYCLGILNDGKGIESANMTDIVLIPKVSQPTALVNFRPISLCSVIYKLVTKTIANRLQTVIGGCIDKAQSAFIPGRLILDNVILAYELLHTFRQKRTGKKGYMAVKLDMSKAYDRVEWGFVMQVMRKMGFSVTWIELIMKYDCILFGEATERGARILKEILQEYAHCSGQCVNFNKSTVFFSANTTETSKAMVSSLLEVQISDNPEKYLGLPNMVGRRKREAFQNLVDRITARIEAWSSRLLSQGGNSHSYVWRSIWATKDILQRGFIWRVGTGQGISISEDAWIPDYSNGRLMSRFVNLQSDSVAELINSSNREWDRELILNTFPADVADLILRIPLSQNPHVDLLAWRGEPSGEFSVRSSYKLLQHVDLTAYALQNNYRDFYRKLWQIDIPTKIKIFIWKSSWNYLATKANMLIRRLAANSLCPRCGLEEESMNHLFRMCPVSEEIWRNLLDLDISFFTQEEFGDWLTMVLLSLSSEQCRTFYVTMWAIWGDRNSRIHDKTRRSGQETAHFVVSYIKELDGIKKPTHHTIALDIKWRQPLDQEVKINFDAAFDAKNRCSASGVVARDSAGRVLVSATDVHQGVESAFAAEAIACRRATQIAIDMGREHISIEGDSLTIIKKCNQTDLDKSQIGAFIYDIQQLKNKGSSLKFLYTPRSSNKLAHILATETLKRNEKLYLLNSVPRFAETQRRNDSIREPD</sequence>
<dbReference type="PANTHER" id="PTHR46890:SF48">
    <property type="entry name" value="RNA-DIRECTED DNA POLYMERASE"/>
    <property type="match status" value="1"/>
</dbReference>
<dbReference type="SUPFAM" id="SSF56672">
    <property type="entry name" value="DNA/RNA polymerases"/>
    <property type="match status" value="1"/>
</dbReference>
<keyword evidence="4" id="KW-0548">Nucleotidyltransferase</keyword>
<dbReference type="PANTHER" id="PTHR46890">
    <property type="entry name" value="NON-LTR RETROLELEMENT REVERSE TRANSCRIPTASE-LIKE PROTEIN-RELATED"/>
    <property type="match status" value="1"/>
</dbReference>
<dbReference type="SUPFAM" id="SSF56219">
    <property type="entry name" value="DNase I-like"/>
    <property type="match status" value="1"/>
</dbReference>
<feature type="domain" description="Reverse transcriptase" evidence="1">
    <location>
        <begin position="461"/>
        <end position="580"/>
    </location>
</feature>
<gene>
    <name evidence="4" type="ORF">EPI10_029353</name>
</gene>
<dbReference type="InterPro" id="IPR002156">
    <property type="entry name" value="RNaseH_domain"/>
</dbReference>
<keyword evidence="4" id="KW-0808">Transferase</keyword>
<evidence type="ECO:0000259" key="1">
    <source>
        <dbReference type="Pfam" id="PF00078"/>
    </source>
</evidence>
<dbReference type="EMBL" id="SMMG02000009">
    <property type="protein sequence ID" value="KAA3462911.1"/>
    <property type="molecule type" value="Genomic_DNA"/>
</dbReference>
<dbReference type="InterPro" id="IPR026960">
    <property type="entry name" value="RVT-Znf"/>
</dbReference>
<dbReference type="InterPro" id="IPR043502">
    <property type="entry name" value="DNA/RNA_pol_sf"/>
</dbReference>
<feature type="domain" description="Reverse transcriptase zinc-binding" evidence="3">
    <location>
        <begin position="793"/>
        <end position="885"/>
    </location>
</feature>
<dbReference type="SUPFAM" id="SSF53098">
    <property type="entry name" value="Ribonuclease H-like"/>
    <property type="match status" value="1"/>
</dbReference>
<dbReference type="InterPro" id="IPR052343">
    <property type="entry name" value="Retrotransposon-Effector_Assoc"/>
</dbReference>
<dbReference type="GO" id="GO:0003964">
    <property type="term" value="F:RNA-directed DNA polymerase activity"/>
    <property type="evidence" value="ECO:0007669"/>
    <property type="project" value="UniProtKB-KW"/>
</dbReference>
<keyword evidence="5" id="KW-1185">Reference proteome</keyword>
<keyword evidence="4" id="KW-0695">RNA-directed DNA polymerase</keyword>
<evidence type="ECO:0000313" key="4">
    <source>
        <dbReference type="EMBL" id="KAA3462911.1"/>
    </source>
</evidence>
<proteinExistence type="predicted"/>
<dbReference type="InterPro" id="IPR036397">
    <property type="entry name" value="RNaseH_sf"/>
</dbReference>
<dbReference type="InterPro" id="IPR044730">
    <property type="entry name" value="RNase_H-like_dom_plant"/>
</dbReference>
<dbReference type="InterPro" id="IPR012337">
    <property type="entry name" value="RNaseH-like_sf"/>
</dbReference>
<dbReference type="GO" id="GO:0004523">
    <property type="term" value="F:RNA-DNA hybrid ribonuclease activity"/>
    <property type="evidence" value="ECO:0007669"/>
    <property type="project" value="InterPro"/>
</dbReference>
<dbReference type="Gene3D" id="3.30.420.10">
    <property type="entry name" value="Ribonuclease H-like superfamily/Ribonuclease H"/>
    <property type="match status" value="1"/>
</dbReference>
<protein>
    <submittedName>
        <fullName evidence="4">Reverse transcriptase</fullName>
    </submittedName>
</protein>
<dbReference type="Proteomes" id="UP000325315">
    <property type="component" value="Unassembled WGS sequence"/>
</dbReference>
<dbReference type="AlphaFoldDB" id="A0A5B6V1H9"/>
<dbReference type="Pfam" id="PF13966">
    <property type="entry name" value="zf-RVT"/>
    <property type="match status" value="1"/>
</dbReference>